<reference evidence="1 2" key="1">
    <citation type="submission" date="2019-07" db="EMBL/GenBank/DDBJ databases">
        <title>Caenimonas sedimenti sp. nov., isolated from activated sludge.</title>
        <authorList>
            <person name="Xu J."/>
        </authorList>
    </citation>
    <scope>NUCLEOTIDE SEQUENCE [LARGE SCALE GENOMIC DNA]</scope>
    <source>
        <strain evidence="1 2">HX-9-20</strain>
    </source>
</reference>
<accession>A0A562ZSW7</accession>
<dbReference type="AlphaFoldDB" id="A0A562ZSW7"/>
<dbReference type="Proteomes" id="UP000318199">
    <property type="component" value="Unassembled WGS sequence"/>
</dbReference>
<dbReference type="EMBL" id="VOBQ01000007">
    <property type="protein sequence ID" value="TWO71613.1"/>
    <property type="molecule type" value="Genomic_DNA"/>
</dbReference>
<proteinExistence type="predicted"/>
<evidence type="ECO:0000313" key="1">
    <source>
        <dbReference type="EMBL" id="TWO71613.1"/>
    </source>
</evidence>
<gene>
    <name evidence="1" type="ORF">FN976_09570</name>
</gene>
<protein>
    <submittedName>
        <fullName evidence="1">Uncharacterized protein</fullName>
    </submittedName>
</protein>
<evidence type="ECO:0000313" key="2">
    <source>
        <dbReference type="Proteomes" id="UP000318199"/>
    </source>
</evidence>
<comment type="caution">
    <text evidence="1">The sequence shown here is derived from an EMBL/GenBank/DDBJ whole genome shotgun (WGS) entry which is preliminary data.</text>
</comment>
<name>A0A562ZSW7_9BURK</name>
<keyword evidence="2" id="KW-1185">Reference proteome</keyword>
<sequence length="125" mass="13872">MSSTQHEAFPAIAVQFSAALAAYEGDVRRIVSPQIDPELYHQIGLRMDEMRMYASSLPTVSVLWVDVMIRHFELMHGMWQQSREGPRVDVAVLLAAQVEAVAALRERCSYLATGRAAGPSRASLQ</sequence>
<organism evidence="1 2">
    <name type="scientific">Caenimonas sedimenti</name>
    <dbReference type="NCBI Taxonomy" id="2596921"/>
    <lineage>
        <taxon>Bacteria</taxon>
        <taxon>Pseudomonadati</taxon>
        <taxon>Pseudomonadota</taxon>
        <taxon>Betaproteobacteria</taxon>
        <taxon>Burkholderiales</taxon>
        <taxon>Comamonadaceae</taxon>
        <taxon>Caenimonas</taxon>
    </lineage>
</organism>